<dbReference type="Gene3D" id="2.40.50.100">
    <property type="match status" value="1"/>
</dbReference>
<gene>
    <name evidence="4" type="ORF">CE561_05835</name>
    <name evidence="3" type="ORF">Thert_01823</name>
</gene>
<evidence type="ECO:0000259" key="2">
    <source>
        <dbReference type="PROSITE" id="PS50968"/>
    </source>
</evidence>
<dbReference type="Proteomes" id="UP000215301">
    <property type="component" value="Unassembled WGS sequence"/>
</dbReference>
<protein>
    <submittedName>
        <fullName evidence="4">Acetyl-CoA carboxylase biotin carboxyl carrier protein subunit</fullName>
    </submittedName>
    <submittedName>
        <fullName evidence="3">Biotin lipoyl attachment domain-containing protein</fullName>
    </submittedName>
</protein>
<dbReference type="PROSITE" id="PS50968">
    <property type="entry name" value="BIOTINYL_LIPOYL"/>
    <property type="match status" value="1"/>
</dbReference>
<dbReference type="AlphaFoldDB" id="A0A231VJZ9"/>
<dbReference type="PANTHER" id="PTHR45266:SF3">
    <property type="entry name" value="OXALOACETATE DECARBOXYLASE ALPHA CHAIN"/>
    <property type="match status" value="1"/>
</dbReference>
<proteinExistence type="predicted"/>
<feature type="domain" description="Lipoyl-binding" evidence="2">
    <location>
        <begin position="46"/>
        <end position="128"/>
    </location>
</feature>
<dbReference type="RefSeq" id="WP_013296914.1">
    <property type="nucleotide sequence ID" value="NZ_CP016893.1"/>
</dbReference>
<dbReference type="InterPro" id="IPR050709">
    <property type="entry name" value="Biotin_Carboxyl_Carrier/Decarb"/>
</dbReference>
<reference evidence="4 6" key="2">
    <citation type="submission" date="2017-06" db="EMBL/GenBank/DDBJ databases">
        <title>Isolation and characterization of a thermophilic and butanogenic Thermoanaerobacterium thermosaccharolyticum M5 capable of efficient degradation of hemicellulose.</title>
        <authorList>
            <person name="Xin F."/>
            <person name="Jiang Y."/>
        </authorList>
    </citation>
    <scope>NUCLEOTIDE SEQUENCE [LARGE SCALE GENOMIC DNA]</scope>
    <source>
        <strain evidence="4 6">M5</strain>
    </source>
</reference>
<evidence type="ECO:0000313" key="5">
    <source>
        <dbReference type="Proteomes" id="UP000214975"/>
    </source>
</evidence>
<dbReference type="InterPro" id="IPR011053">
    <property type="entry name" value="Single_hybrid_motif"/>
</dbReference>
<evidence type="ECO:0000313" key="4">
    <source>
        <dbReference type="EMBL" id="OXT08281.1"/>
    </source>
</evidence>
<dbReference type="SUPFAM" id="SSF51230">
    <property type="entry name" value="Single hybrid motif"/>
    <property type="match status" value="1"/>
</dbReference>
<keyword evidence="1" id="KW-0092">Biotin</keyword>
<dbReference type="PANTHER" id="PTHR45266">
    <property type="entry name" value="OXALOACETATE DECARBOXYLASE ALPHA CHAIN"/>
    <property type="match status" value="1"/>
</dbReference>
<dbReference type="Proteomes" id="UP000214975">
    <property type="component" value="Chromosome"/>
</dbReference>
<dbReference type="PROSITE" id="PS00188">
    <property type="entry name" value="BIOTIN"/>
    <property type="match status" value="1"/>
</dbReference>
<dbReference type="InterPro" id="IPR001882">
    <property type="entry name" value="Biotin_BS"/>
</dbReference>
<evidence type="ECO:0000313" key="6">
    <source>
        <dbReference type="Proteomes" id="UP000215301"/>
    </source>
</evidence>
<dbReference type="EMBL" id="NKHD01000017">
    <property type="protein sequence ID" value="OXT08281.1"/>
    <property type="molecule type" value="Genomic_DNA"/>
</dbReference>
<dbReference type="EMBL" id="CP016893">
    <property type="protein sequence ID" value="AST57810.1"/>
    <property type="molecule type" value="Genomic_DNA"/>
</dbReference>
<dbReference type="CDD" id="cd06850">
    <property type="entry name" value="biotinyl_domain"/>
    <property type="match status" value="1"/>
</dbReference>
<dbReference type="GeneID" id="93863253"/>
<dbReference type="OMA" id="NITAHMS"/>
<dbReference type="FunFam" id="2.40.50.100:FF:000003">
    <property type="entry name" value="Acetyl-CoA carboxylase biotin carboxyl carrier protein"/>
    <property type="match status" value="1"/>
</dbReference>
<organism evidence="4 6">
    <name type="scientific">Thermoanaerobacterium thermosaccharolyticum</name>
    <name type="common">Clostridium thermosaccharolyticum</name>
    <dbReference type="NCBI Taxonomy" id="1517"/>
    <lineage>
        <taxon>Bacteria</taxon>
        <taxon>Bacillati</taxon>
        <taxon>Bacillota</taxon>
        <taxon>Clostridia</taxon>
        <taxon>Thermoanaerobacterales</taxon>
        <taxon>Thermoanaerobacteraceae</taxon>
        <taxon>Thermoanaerobacterium</taxon>
    </lineage>
</organism>
<dbReference type="InterPro" id="IPR000089">
    <property type="entry name" value="Biotin_lipoyl"/>
</dbReference>
<reference evidence="3 5" key="1">
    <citation type="submission" date="2016-08" db="EMBL/GenBank/DDBJ databases">
        <title>A novel genetic cassette of butanologenic Thermoanaerobacterium thermosaccharolyticum that directly convert cellulose to butanol.</title>
        <authorList>
            <person name="Li T."/>
            <person name="He J."/>
        </authorList>
    </citation>
    <scope>NUCLEOTIDE SEQUENCE [LARGE SCALE GENOMIC DNA]</scope>
    <source>
        <strain evidence="3 5">TG57</strain>
    </source>
</reference>
<accession>A0A231VJZ9</accession>
<sequence>MKKFIVTVNGKKYDVEVEEVKSDISYDKKSVEESAVKKENIPSYNHTQIKNTQEVIDGAATVNAPMPGTILDIKVSLGQTVKRGDVLIILEAMKMENEITSPYDGVVASINVSKGASVNTGDILLSLK</sequence>
<evidence type="ECO:0000313" key="3">
    <source>
        <dbReference type="EMBL" id="AST57810.1"/>
    </source>
</evidence>
<dbReference type="Pfam" id="PF00364">
    <property type="entry name" value="Biotin_lipoyl"/>
    <property type="match status" value="1"/>
</dbReference>
<name>A0A231VJZ9_THETR</name>
<evidence type="ECO:0000256" key="1">
    <source>
        <dbReference type="ARBA" id="ARBA00023267"/>
    </source>
</evidence>